<dbReference type="PATRIC" id="fig|1562970.3.peg.1205"/>
<feature type="active site" evidence="9">
    <location>
        <position position="184"/>
    </location>
</feature>
<feature type="binding site" description="in other chain" evidence="8">
    <location>
        <position position="215"/>
    </location>
    <ligand>
        <name>dUMP</name>
        <dbReference type="ChEBI" id="CHEBI:246422"/>
        <note>ligand shared between dimeric partners</note>
    </ligand>
</feature>
<dbReference type="CDD" id="cd00351">
    <property type="entry name" value="TS_Pyrimidine_HMase"/>
    <property type="match status" value="1"/>
</dbReference>
<dbReference type="EC" id="2.1.1.45" evidence="2 8"/>
<dbReference type="EMBL" id="LN515532">
    <property type="protein sequence ID" value="CEA15969.1"/>
    <property type="molecule type" value="Genomic_DNA"/>
</dbReference>
<dbReference type="InterPro" id="IPR045097">
    <property type="entry name" value="Thymidate_synth/dCMP_Mease"/>
</dbReference>
<feature type="binding site" evidence="8">
    <location>
        <position position="89"/>
    </location>
    <ligand>
        <name>(6R)-5,10-methylene-5,6,7,8-tetrahydrofolate</name>
        <dbReference type="ChEBI" id="CHEBI:15636"/>
    </ligand>
</feature>
<comment type="catalytic activity">
    <reaction evidence="7 8">
        <text>dUMP + (6R)-5,10-methylene-5,6,7,8-tetrahydrofolate = 7,8-dihydrofolate + dTMP</text>
        <dbReference type="Rhea" id="RHEA:12104"/>
        <dbReference type="ChEBI" id="CHEBI:15636"/>
        <dbReference type="ChEBI" id="CHEBI:57451"/>
        <dbReference type="ChEBI" id="CHEBI:63528"/>
        <dbReference type="ChEBI" id="CHEBI:246422"/>
        <dbReference type="EC" id="2.1.1.45"/>
    </reaction>
</comment>
<feature type="binding site" description="in other chain" evidence="8">
    <location>
        <begin position="204"/>
        <end position="207"/>
    </location>
    <ligand>
        <name>dUMP</name>
        <dbReference type="ChEBI" id="CHEBI:246422"/>
        <note>ligand shared between dimeric partners</note>
    </ligand>
</feature>
<dbReference type="GO" id="GO:0006235">
    <property type="term" value="P:dTTP biosynthetic process"/>
    <property type="evidence" value="ECO:0007669"/>
    <property type="project" value="UniProtKB-UniRule"/>
</dbReference>
<dbReference type="PRINTS" id="PR00108">
    <property type="entry name" value="THYMDSNTHASE"/>
</dbReference>
<evidence type="ECO:0000256" key="2">
    <source>
        <dbReference type="ARBA" id="ARBA00011947"/>
    </source>
</evidence>
<keyword evidence="12" id="KW-1185">Reference proteome</keyword>
<dbReference type="Gene3D" id="3.30.572.10">
    <property type="entry name" value="Thymidylate synthase/dCMP hydroxymethylase domain"/>
    <property type="match status" value="1"/>
</dbReference>
<evidence type="ECO:0000256" key="8">
    <source>
        <dbReference type="HAMAP-Rule" id="MF_00008"/>
    </source>
</evidence>
<comment type="similarity">
    <text evidence="8">Belongs to the thymidylate synthase family. Bacterial-type ThyA subfamily.</text>
</comment>
<evidence type="ECO:0000259" key="10">
    <source>
        <dbReference type="Pfam" id="PF00303"/>
    </source>
</evidence>
<keyword evidence="5 8" id="KW-0808">Transferase</keyword>
<dbReference type="GO" id="GO:0032259">
    <property type="term" value="P:methylation"/>
    <property type="evidence" value="ECO:0007669"/>
    <property type="project" value="UniProtKB-KW"/>
</dbReference>
<dbReference type="HAMAP" id="MF_00008">
    <property type="entry name" value="Thymidy_synth_bact"/>
    <property type="match status" value="1"/>
</dbReference>
<feature type="binding site" description="in other chain" evidence="8">
    <location>
        <position position="59"/>
    </location>
    <ligand>
        <name>dUMP</name>
        <dbReference type="ChEBI" id="CHEBI:246422"/>
        <note>ligand shared between dimeric partners</note>
    </ligand>
</feature>
<dbReference type="STRING" id="1562970.ING2E5B_1219"/>
<feature type="binding site" evidence="8">
    <location>
        <begin position="164"/>
        <end position="165"/>
    </location>
    <ligand>
        <name>dUMP</name>
        <dbReference type="ChEBI" id="CHEBI:246422"/>
        <note>ligand shared between dimeric partners</note>
    </ligand>
</feature>
<protein>
    <recommendedName>
        <fullName evidence="2 8">Thymidylate synthase</fullName>
        <shortName evidence="8">TS</shortName>
        <shortName evidence="8">TSase</shortName>
        <ecNumber evidence="2 8">2.1.1.45</ecNumber>
    </recommendedName>
</protein>
<evidence type="ECO:0000256" key="9">
    <source>
        <dbReference type="PROSITE-ProRule" id="PRU10016"/>
    </source>
</evidence>
<dbReference type="InterPro" id="IPR023451">
    <property type="entry name" value="Thymidate_synth/dCMP_Mease_dom"/>
</dbReference>
<keyword evidence="6 8" id="KW-0545">Nucleotide biosynthesis</keyword>
<dbReference type="InterPro" id="IPR020940">
    <property type="entry name" value="Thymidylate_synthase_AS"/>
</dbReference>
<feature type="binding site" description="in other chain" evidence="8">
    <location>
        <begin position="245"/>
        <end position="247"/>
    </location>
    <ligand>
        <name>dUMP</name>
        <dbReference type="ChEBI" id="CHEBI:246422"/>
        <note>ligand shared between dimeric partners</note>
    </ligand>
</feature>
<evidence type="ECO:0000256" key="6">
    <source>
        <dbReference type="ARBA" id="ARBA00022727"/>
    </source>
</evidence>
<keyword evidence="3 8" id="KW-0963">Cytoplasm</keyword>
<dbReference type="InterPro" id="IPR036926">
    <property type="entry name" value="Thymidate_synth/dCMP_Mease_sf"/>
</dbReference>
<evidence type="ECO:0000313" key="12">
    <source>
        <dbReference type="Proteomes" id="UP000032417"/>
    </source>
</evidence>
<gene>
    <name evidence="8 11" type="primary">thyA</name>
    <name evidence="11" type="ORF">ING2E5B_1219</name>
</gene>
<comment type="subcellular location">
    <subcellularLocation>
        <location evidence="8">Cytoplasm</location>
    </subcellularLocation>
</comment>
<feature type="binding site" evidence="8">
    <location>
        <position position="301"/>
    </location>
    <ligand>
        <name>(6R)-5,10-methylene-5,6,7,8-tetrahydrofolate</name>
        <dbReference type="ChEBI" id="CHEBI:15636"/>
    </ligand>
</feature>
<comment type="function">
    <text evidence="8">Catalyzes the reductive methylation of 2'-deoxyuridine-5'-monophosphate (dUMP) to 2'-deoxythymidine-5'-monophosphate (dTMP) while utilizing 5,10-methylenetetrahydrofolate (mTHF) as the methyl donor and reductant in the reaction, yielding dihydrofolate (DHF) as a by-product. This enzymatic reaction provides an intracellular de novo source of dTMP, an essential precursor for DNA biosynthesis.</text>
</comment>
<dbReference type="PANTHER" id="PTHR11548:SF9">
    <property type="entry name" value="THYMIDYLATE SYNTHASE"/>
    <property type="match status" value="1"/>
</dbReference>
<dbReference type="Pfam" id="PF00303">
    <property type="entry name" value="Thymidylat_synt"/>
    <property type="match status" value="1"/>
</dbReference>
<comment type="pathway">
    <text evidence="8">Pyrimidine metabolism; dTTP biosynthesis.</text>
</comment>
<evidence type="ECO:0000313" key="11">
    <source>
        <dbReference type="EMBL" id="CEA15969.1"/>
    </source>
</evidence>
<evidence type="ECO:0000256" key="4">
    <source>
        <dbReference type="ARBA" id="ARBA00022603"/>
    </source>
</evidence>
<dbReference type="GO" id="GO:0006231">
    <property type="term" value="P:dTMP biosynthetic process"/>
    <property type="evidence" value="ECO:0007669"/>
    <property type="project" value="UniProtKB-UniRule"/>
</dbReference>
<dbReference type="NCBIfam" id="NF002497">
    <property type="entry name" value="PRK01827.1-3"/>
    <property type="match status" value="1"/>
</dbReference>
<dbReference type="GO" id="GO:0004799">
    <property type="term" value="F:thymidylate synthase activity"/>
    <property type="evidence" value="ECO:0007669"/>
    <property type="project" value="UniProtKB-UniRule"/>
</dbReference>
<feature type="domain" description="Thymidylate synthase/dCMP hydroxymethylase" evidence="10">
    <location>
        <begin position="40"/>
        <end position="302"/>
    </location>
</feature>
<sequence length="302" mass="35203">MLLLKLVLRKKTVIFVITEVFRKRQAENIILDNRIKLNMKQYLDLLQRVLNEGTKKEDRTGTGTISIFGHQSRFSMSDGFPVLTTKKLNLKSIIYELLWFLKGDTNIKYLNDNGVRIWDEWAEENGDLGHIYGYQWRSWPDYNGGHIDQITQVVKDLKNNPDSRRIIVSSWNVADLPNMNLPPCHAFFQFYVAGGKLSLQLYQRSADLFLGVPFNIASYSLLLKMMAQVTNLEEGDFIHTFGDAHIYLNHLEQVKLQLTREPRPLPQMKINPDVKDIFKFRYEDFELVNYDPHPHIKGKVSV</sequence>
<evidence type="ECO:0000256" key="7">
    <source>
        <dbReference type="ARBA" id="ARBA00047344"/>
    </source>
</evidence>
<evidence type="ECO:0000256" key="3">
    <source>
        <dbReference type="ARBA" id="ARBA00022490"/>
    </source>
</evidence>
<feature type="binding site" evidence="8">
    <location>
        <position position="207"/>
    </location>
    <ligand>
        <name>(6R)-5,10-methylene-5,6,7,8-tetrahydrofolate</name>
        <dbReference type="ChEBI" id="CHEBI:15636"/>
    </ligand>
</feature>
<dbReference type="UniPathway" id="UPA00575"/>
<reference evidence="11 12" key="1">
    <citation type="submission" date="2014-08" db="EMBL/GenBank/DDBJ databases">
        <authorList>
            <person name="Wibberg D."/>
        </authorList>
    </citation>
    <scope>NUCLEOTIDE SEQUENCE [LARGE SCALE GENOMIC DNA]</scope>
    <source>
        <strain evidence="12">ING2-E5B</strain>
    </source>
</reference>
<name>A0A098BZ81_9BACT</name>
<feature type="active site" description="Nucleophile" evidence="8">
    <location>
        <position position="184"/>
    </location>
</feature>
<dbReference type="NCBIfam" id="TIGR03284">
    <property type="entry name" value="thym_sym"/>
    <property type="match status" value="2"/>
</dbReference>
<evidence type="ECO:0000256" key="5">
    <source>
        <dbReference type="ARBA" id="ARBA00022679"/>
    </source>
</evidence>
<dbReference type="InterPro" id="IPR000398">
    <property type="entry name" value="Thymidylate_synthase"/>
</dbReference>
<comment type="subunit">
    <text evidence="1 8">Homodimer.</text>
</comment>
<evidence type="ECO:0000256" key="1">
    <source>
        <dbReference type="ARBA" id="ARBA00011738"/>
    </source>
</evidence>
<dbReference type="GO" id="GO:0005829">
    <property type="term" value="C:cytosol"/>
    <property type="evidence" value="ECO:0007669"/>
    <property type="project" value="TreeGrafter"/>
</dbReference>
<proteinExistence type="inferred from homology"/>
<dbReference type="HOGENOM" id="CLU_021669_0_2_10"/>
<dbReference type="PROSITE" id="PS00091">
    <property type="entry name" value="THYMIDYLATE_SYNTHASE"/>
    <property type="match status" value="1"/>
</dbReference>
<organism evidence="11 12">
    <name type="scientific">Fermentimonas caenicola</name>
    <dbReference type="NCBI Taxonomy" id="1562970"/>
    <lineage>
        <taxon>Bacteria</taxon>
        <taxon>Pseudomonadati</taxon>
        <taxon>Bacteroidota</taxon>
        <taxon>Bacteroidia</taxon>
        <taxon>Bacteroidales</taxon>
        <taxon>Dysgonomonadaceae</taxon>
        <taxon>Fermentimonas</taxon>
    </lineage>
</organism>
<dbReference type="NCBIfam" id="NF002499">
    <property type="entry name" value="PRK01827.1-5"/>
    <property type="match status" value="1"/>
</dbReference>
<dbReference type="KEGG" id="pbt:ING2E5B_1219"/>
<keyword evidence="4 8" id="KW-0489">Methyltransferase</keyword>
<dbReference type="FunFam" id="3.30.572.10:FF:000001">
    <property type="entry name" value="Thymidylate synthase"/>
    <property type="match status" value="1"/>
</dbReference>
<dbReference type="Proteomes" id="UP000032417">
    <property type="component" value="Chromosome 1"/>
</dbReference>
<accession>A0A098BZ81</accession>
<dbReference type="PANTHER" id="PTHR11548">
    <property type="entry name" value="THYMIDYLATE SYNTHASE 1"/>
    <property type="match status" value="1"/>
</dbReference>
<dbReference type="AlphaFoldDB" id="A0A098BZ81"/>
<dbReference type="SUPFAM" id="SSF55831">
    <property type="entry name" value="Thymidylate synthase/dCMP hydroxymethylase"/>
    <property type="match status" value="1"/>
</dbReference>